<sequence>MSRQEARLAAVYAMSHNALQILAPRQTSSFDQDFRLWAANPGGLAVKEHLGVQEAAILDFPGRRSAAAKGYSYQAGNSRGLDTTLVAGMFFQVILEAEHLPGNTLERTSYVKKAVKNFLVQRLAGQISLSQFFRLVQIIEHEVAYYFHRLQGEWLSPGDACPPFISPTETASVVIPFQPVQESVLRRALDQLPLPHQANRKLSPPGLLKFLVETQGQWFRLLDFEAHFRLNKKTAWTYLTLLLQHQILQHNEEKANKVRYALSLEFMASETANQKLELK</sequence>
<evidence type="ECO:0000313" key="2">
    <source>
        <dbReference type="Proteomes" id="UP000000483"/>
    </source>
</evidence>
<dbReference type="KEGG" id="dao:Desac_2890"/>
<proteinExistence type="predicted"/>
<accession>F2NE60</accession>
<gene>
    <name evidence="1" type="ordered locus">Desac_2890</name>
</gene>
<reference evidence="2" key="2">
    <citation type="submission" date="2011-03" db="EMBL/GenBank/DDBJ databases">
        <title>The complete genome of Desulfobacca acetoxidans DSM 11109.</title>
        <authorList>
            <consortium name="US DOE Joint Genome Institute (JGI-PGF)"/>
            <person name="Lucas S."/>
            <person name="Copeland A."/>
            <person name="Lapidus A."/>
            <person name="Bruce D."/>
            <person name="Goodwin L."/>
            <person name="Pitluck S."/>
            <person name="Peters L."/>
            <person name="Kyrpides N."/>
            <person name="Mavromatis K."/>
            <person name="Ivanova N."/>
            <person name="Ovchinnikova G."/>
            <person name="Teshima H."/>
            <person name="Detter J.C."/>
            <person name="Han C."/>
            <person name="Land M."/>
            <person name="Hauser L."/>
            <person name="Markowitz V."/>
            <person name="Cheng J.-F."/>
            <person name="Hugenholtz P."/>
            <person name="Woyke T."/>
            <person name="Wu D."/>
            <person name="Spring S."/>
            <person name="Schueler E."/>
            <person name="Brambilla E."/>
            <person name="Klenk H.-P."/>
            <person name="Eisen J.A."/>
        </authorList>
    </citation>
    <scope>NUCLEOTIDE SEQUENCE [LARGE SCALE GENOMIC DNA]</scope>
    <source>
        <strain evidence="2">ATCC 700848 / DSM 11109 / ASRB2</strain>
    </source>
</reference>
<dbReference type="RefSeq" id="WP_013707799.1">
    <property type="nucleotide sequence ID" value="NC_015388.1"/>
</dbReference>
<reference evidence="1 2" key="1">
    <citation type="journal article" date="2011" name="Stand. Genomic Sci.">
        <title>Complete genome sequence of the acetate-degrading sulfate reducer Desulfobacca acetoxidans type strain (ASRB2).</title>
        <authorList>
            <person name="Goker M."/>
            <person name="Teshima H."/>
            <person name="Lapidus A."/>
            <person name="Nolan M."/>
            <person name="Lucas S."/>
            <person name="Hammon N."/>
            <person name="Deshpande S."/>
            <person name="Cheng J.F."/>
            <person name="Tapia R."/>
            <person name="Han C."/>
            <person name="Goodwin L."/>
            <person name="Pitluck S."/>
            <person name="Huntemann M."/>
            <person name="Liolios K."/>
            <person name="Ivanova N."/>
            <person name="Pagani I."/>
            <person name="Mavromatis K."/>
            <person name="Ovchinikova G."/>
            <person name="Pati A."/>
            <person name="Chen A."/>
            <person name="Palaniappan K."/>
            <person name="Land M."/>
            <person name="Hauser L."/>
            <person name="Brambilla E.M."/>
            <person name="Rohde M."/>
            <person name="Spring S."/>
            <person name="Detter J.C."/>
            <person name="Woyke T."/>
            <person name="Bristow J."/>
            <person name="Eisen J.A."/>
            <person name="Markowitz V."/>
            <person name="Hugenholtz P."/>
            <person name="Kyrpides N.C."/>
            <person name="Klenk H.P."/>
        </authorList>
    </citation>
    <scope>NUCLEOTIDE SEQUENCE [LARGE SCALE GENOMIC DNA]</scope>
    <source>
        <strain evidence="2">ATCC 700848 / DSM 11109 / ASRB2</strain>
    </source>
</reference>
<dbReference type="Proteomes" id="UP000000483">
    <property type="component" value="Chromosome"/>
</dbReference>
<organism evidence="1 2">
    <name type="scientific">Desulfobacca acetoxidans (strain ATCC 700848 / DSM 11109 / ASRB2)</name>
    <dbReference type="NCBI Taxonomy" id="880072"/>
    <lineage>
        <taxon>Bacteria</taxon>
        <taxon>Pseudomonadati</taxon>
        <taxon>Thermodesulfobacteriota</taxon>
        <taxon>Desulfobaccia</taxon>
        <taxon>Desulfobaccales</taxon>
        <taxon>Desulfobaccaceae</taxon>
        <taxon>Desulfobacca</taxon>
    </lineage>
</organism>
<dbReference type="AlphaFoldDB" id="F2NE60"/>
<name>F2NE60_DESAR</name>
<dbReference type="EMBL" id="CP002629">
    <property type="protein sequence ID" value="AEB10690.1"/>
    <property type="molecule type" value="Genomic_DNA"/>
</dbReference>
<keyword evidence="2" id="KW-1185">Reference proteome</keyword>
<evidence type="ECO:0000313" key="1">
    <source>
        <dbReference type="EMBL" id="AEB10690.1"/>
    </source>
</evidence>
<dbReference type="STRING" id="880072.Desac_2890"/>
<protein>
    <submittedName>
        <fullName evidence="1">Uncharacterized protein</fullName>
    </submittedName>
</protein>
<dbReference type="HOGENOM" id="CLU_996492_0_0_7"/>